<proteinExistence type="predicted"/>
<gene>
    <name evidence="1" type="primary">rhuM</name>
    <name evidence="1" type="ORF">ACFSBH_16250</name>
</gene>
<dbReference type="PANTHER" id="PTHR35810">
    <property type="entry name" value="CYTOPLASMIC PROTEIN-RELATED"/>
    <property type="match status" value="1"/>
</dbReference>
<comment type="caution">
    <text evidence="1">The sequence shown here is derived from an EMBL/GenBank/DDBJ whole genome shotgun (WGS) entry which is preliminary data.</text>
</comment>
<accession>A0ABW4HWI5</accession>
<dbReference type="EMBL" id="JBHUDE010000149">
    <property type="protein sequence ID" value="MFD1609169.1"/>
    <property type="molecule type" value="Genomic_DNA"/>
</dbReference>
<protein>
    <submittedName>
        <fullName evidence="1">RhuM family protein</fullName>
    </submittedName>
</protein>
<evidence type="ECO:0000313" key="1">
    <source>
        <dbReference type="EMBL" id="MFD1609169.1"/>
    </source>
</evidence>
<organism evidence="1 2">
    <name type="scientific">Oceanobacillus luteolus</name>
    <dbReference type="NCBI Taxonomy" id="1274358"/>
    <lineage>
        <taxon>Bacteria</taxon>
        <taxon>Bacillati</taxon>
        <taxon>Bacillota</taxon>
        <taxon>Bacilli</taxon>
        <taxon>Bacillales</taxon>
        <taxon>Bacillaceae</taxon>
        <taxon>Oceanobacillus</taxon>
    </lineage>
</organism>
<keyword evidence="2" id="KW-1185">Reference proteome</keyword>
<sequence>MENMGLTSWKGDKVRKRDVTVAKNYLSEKELKSLNRIVTMYLDYTEDQAERQRPMYMKDWMDKLNAFLQFNYRDILENTGKVSKAVADEIATQEYEKFNPY</sequence>
<reference evidence="2" key="1">
    <citation type="journal article" date="2019" name="Int. J. Syst. Evol. Microbiol.">
        <title>The Global Catalogue of Microorganisms (GCM) 10K type strain sequencing project: providing services to taxonomists for standard genome sequencing and annotation.</title>
        <authorList>
            <consortium name="The Broad Institute Genomics Platform"/>
            <consortium name="The Broad Institute Genome Sequencing Center for Infectious Disease"/>
            <person name="Wu L."/>
            <person name="Ma J."/>
        </authorList>
    </citation>
    <scope>NUCLEOTIDE SEQUENCE [LARGE SCALE GENOMIC DNA]</scope>
    <source>
        <strain evidence="2">CGMCC 1.12376</strain>
    </source>
</reference>
<name>A0ABW4HWI5_9BACI</name>
<dbReference type="RefSeq" id="WP_379598597.1">
    <property type="nucleotide sequence ID" value="NZ_JBHUDE010000149.1"/>
</dbReference>
<dbReference type="PANTHER" id="PTHR35810:SF1">
    <property type="entry name" value="CYTOPLASMIC PROTEIN"/>
    <property type="match status" value="1"/>
</dbReference>
<dbReference type="Pfam" id="PF13310">
    <property type="entry name" value="Virulence_RhuM"/>
    <property type="match status" value="1"/>
</dbReference>
<evidence type="ECO:0000313" key="2">
    <source>
        <dbReference type="Proteomes" id="UP001597221"/>
    </source>
</evidence>
<dbReference type="InterPro" id="IPR011204">
    <property type="entry name" value="Virulence_RhuM-like"/>
</dbReference>
<dbReference type="Proteomes" id="UP001597221">
    <property type="component" value="Unassembled WGS sequence"/>
</dbReference>